<evidence type="ECO:0000256" key="3">
    <source>
        <dbReference type="ARBA" id="ARBA00022448"/>
    </source>
</evidence>
<dbReference type="GO" id="GO:0005886">
    <property type="term" value="C:plasma membrane"/>
    <property type="evidence" value="ECO:0007669"/>
    <property type="project" value="TreeGrafter"/>
</dbReference>
<evidence type="ECO:0000256" key="1">
    <source>
        <dbReference type="ARBA" id="ARBA00004141"/>
    </source>
</evidence>
<dbReference type="PRINTS" id="PR01130">
    <property type="entry name" value="DERENTRNSPRT"/>
</dbReference>
<dbReference type="Gene3D" id="1.20.1250.20">
    <property type="entry name" value="MFS general substrate transporter like domains"/>
    <property type="match status" value="1"/>
</dbReference>
<feature type="transmembrane region" description="Helical" evidence="7">
    <location>
        <begin position="329"/>
        <end position="349"/>
    </location>
</feature>
<feature type="transmembrane region" description="Helical" evidence="7">
    <location>
        <begin position="159"/>
        <end position="179"/>
    </location>
</feature>
<evidence type="ECO:0000256" key="5">
    <source>
        <dbReference type="ARBA" id="ARBA00022989"/>
    </source>
</evidence>
<sequence>MQKNNSGDGCHSALKIENIGTGVENELLMNDKKEESEKQFFSSTSSDMKKPVDKYYIVYLIFLVHGVAVLMPWNMFINANDYFTKFKLKSPDVAESYNFSENSTTSANLITTPRTDTAVDTYRTFFLNFLGVVSQVPNVFINLMNVLSQRKSSKSGNNHLRIVLSLIMITLLFIITIILAMVDSTTWQSEFFWITMVTVVVMNLASGLYQNCVYGLAALLPMRYSNSVLIGTSISGIITALLNLLTQYLSPNPRTAAIFYFLAAIFVLLIAFDTYFLVQLLPFFNYYHDLSSKGTEMVEKSEKSEKVEEKVSSWPPYFKVLKQCWRHCLGVYLVYFVSLSCFPALQSSIERSSDSFWISKKYYVSIACFLIFNLCAGLGNLSTEFFRWPKPKFVLIPIIMRIAFIPFFMFCNARPDGIRSSNMPLLFNNDYVYIIGSILLSYTSGYFASLSMMYAPRNVEVQHKGLAGMMAAFFLILGIFSGVLCSFPLLYIVKNV</sequence>
<evidence type="ECO:0000256" key="4">
    <source>
        <dbReference type="ARBA" id="ARBA00022692"/>
    </source>
</evidence>
<reference evidence="8 9" key="1">
    <citation type="submission" date="2020-08" db="EMBL/GenBank/DDBJ databases">
        <authorList>
            <person name="Hejnol A."/>
        </authorList>
    </citation>
    <scope>NUCLEOTIDE SEQUENCE [LARGE SCALE GENOMIC DNA]</scope>
</reference>
<dbReference type="PANTHER" id="PTHR10332:SF80">
    <property type="entry name" value="EQUILIBRATIVE NUCLEOSIDE TRANSPORTER 2, ISOFORM A"/>
    <property type="match status" value="1"/>
</dbReference>
<dbReference type="GO" id="GO:0005337">
    <property type="term" value="F:nucleoside transmembrane transporter activity"/>
    <property type="evidence" value="ECO:0007669"/>
    <property type="project" value="InterPro"/>
</dbReference>
<dbReference type="SUPFAM" id="SSF103473">
    <property type="entry name" value="MFS general substrate transporter"/>
    <property type="match status" value="1"/>
</dbReference>
<feature type="transmembrane region" description="Helical" evidence="7">
    <location>
        <begin position="228"/>
        <end position="245"/>
    </location>
</feature>
<comment type="caution">
    <text evidence="8">The sequence shown here is derived from an EMBL/GenBank/DDBJ whole genome shotgun (WGS) entry which is preliminary data.</text>
</comment>
<comment type="similarity">
    <text evidence="2">Belongs to the SLC29A/ENT transporter (TC 2.A.57) family.</text>
</comment>
<dbReference type="InterPro" id="IPR002259">
    <property type="entry name" value="Eqnu_transpt"/>
</dbReference>
<keyword evidence="4 7" id="KW-0812">Transmembrane</keyword>
<dbReference type="PIRSF" id="PIRSF016379">
    <property type="entry name" value="ENT"/>
    <property type="match status" value="1"/>
</dbReference>
<dbReference type="Pfam" id="PF01733">
    <property type="entry name" value="Nucleoside_tran"/>
    <property type="match status" value="1"/>
</dbReference>
<accession>A0A7I8VW89</accession>
<feature type="transmembrane region" description="Helical" evidence="7">
    <location>
        <begin position="191"/>
        <end position="216"/>
    </location>
</feature>
<keyword evidence="6 7" id="KW-0472">Membrane</keyword>
<feature type="transmembrane region" description="Helical" evidence="7">
    <location>
        <begin position="361"/>
        <end position="381"/>
    </location>
</feature>
<evidence type="ECO:0000256" key="2">
    <source>
        <dbReference type="ARBA" id="ARBA00007965"/>
    </source>
</evidence>
<keyword evidence="9" id="KW-1185">Reference proteome</keyword>
<protein>
    <submittedName>
        <fullName evidence="8">DgyrCDS7530</fullName>
    </submittedName>
</protein>
<keyword evidence="5 7" id="KW-1133">Transmembrane helix</keyword>
<proteinExistence type="inferred from homology"/>
<feature type="transmembrane region" description="Helical" evidence="7">
    <location>
        <begin position="393"/>
        <end position="411"/>
    </location>
</feature>
<dbReference type="InterPro" id="IPR036259">
    <property type="entry name" value="MFS_trans_sf"/>
</dbReference>
<keyword evidence="3" id="KW-0813">Transport</keyword>
<dbReference type="EMBL" id="CAJFCJ010000009">
    <property type="protein sequence ID" value="CAD5118852.1"/>
    <property type="molecule type" value="Genomic_DNA"/>
</dbReference>
<gene>
    <name evidence="8" type="ORF">DGYR_LOCUS7167</name>
</gene>
<feature type="transmembrane region" description="Helical" evidence="7">
    <location>
        <begin position="466"/>
        <end position="493"/>
    </location>
</feature>
<organism evidence="8 9">
    <name type="scientific">Dimorphilus gyrociliatus</name>
    <dbReference type="NCBI Taxonomy" id="2664684"/>
    <lineage>
        <taxon>Eukaryota</taxon>
        <taxon>Metazoa</taxon>
        <taxon>Spiralia</taxon>
        <taxon>Lophotrochozoa</taxon>
        <taxon>Annelida</taxon>
        <taxon>Polychaeta</taxon>
        <taxon>Polychaeta incertae sedis</taxon>
        <taxon>Dinophilidae</taxon>
        <taxon>Dimorphilus</taxon>
    </lineage>
</organism>
<feature type="transmembrane region" description="Helical" evidence="7">
    <location>
        <begin position="257"/>
        <end position="278"/>
    </location>
</feature>
<evidence type="ECO:0000313" key="9">
    <source>
        <dbReference type="Proteomes" id="UP000549394"/>
    </source>
</evidence>
<evidence type="ECO:0000256" key="7">
    <source>
        <dbReference type="SAM" id="Phobius"/>
    </source>
</evidence>
<evidence type="ECO:0000313" key="8">
    <source>
        <dbReference type="EMBL" id="CAD5118852.1"/>
    </source>
</evidence>
<dbReference type="PANTHER" id="PTHR10332">
    <property type="entry name" value="EQUILIBRATIVE NUCLEOSIDE TRANSPORTER"/>
    <property type="match status" value="1"/>
</dbReference>
<feature type="transmembrane region" description="Helical" evidence="7">
    <location>
        <begin position="125"/>
        <end position="147"/>
    </location>
</feature>
<comment type="subcellular location">
    <subcellularLocation>
        <location evidence="1">Membrane</location>
        <topology evidence="1">Multi-pass membrane protein</topology>
    </subcellularLocation>
</comment>
<dbReference type="AlphaFoldDB" id="A0A7I8VW89"/>
<feature type="transmembrane region" description="Helical" evidence="7">
    <location>
        <begin position="56"/>
        <end position="77"/>
    </location>
</feature>
<dbReference type="OrthoDB" id="1856718at2759"/>
<dbReference type="Proteomes" id="UP000549394">
    <property type="component" value="Unassembled WGS sequence"/>
</dbReference>
<feature type="transmembrane region" description="Helical" evidence="7">
    <location>
        <begin position="431"/>
        <end position="454"/>
    </location>
</feature>
<name>A0A7I8VW89_9ANNE</name>
<evidence type="ECO:0000256" key="6">
    <source>
        <dbReference type="ARBA" id="ARBA00023136"/>
    </source>
</evidence>